<dbReference type="CDD" id="cd06919">
    <property type="entry name" value="Asp_decarbox"/>
    <property type="match status" value="1"/>
</dbReference>
<dbReference type="PANTHER" id="PTHR21012">
    <property type="entry name" value="ASPARTATE 1-DECARBOXYLASE"/>
    <property type="match status" value="1"/>
</dbReference>
<evidence type="ECO:0000313" key="11">
    <source>
        <dbReference type="Proteomes" id="UP001200932"/>
    </source>
</evidence>
<comment type="catalytic activity">
    <reaction evidence="9">
        <text>L-aspartate + H(+) = beta-alanine + CO2</text>
        <dbReference type="Rhea" id="RHEA:19497"/>
        <dbReference type="ChEBI" id="CHEBI:15378"/>
        <dbReference type="ChEBI" id="CHEBI:16526"/>
        <dbReference type="ChEBI" id="CHEBI:29991"/>
        <dbReference type="ChEBI" id="CHEBI:57966"/>
        <dbReference type="EC" id="4.1.1.11"/>
    </reaction>
</comment>
<keyword evidence="4 9" id="KW-0068">Autocatalytic cleavage</keyword>
<dbReference type="NCBIfam" id="TIGR00223">
    <property type="entry name" value="panD"/>
    <property type="match status" value="1"/>
</dbReference>
<dbReference type="Proteomes" id="UP001200932">
    <property type="component" value="Unassembled WGS sequence"/>
</dbReference>
<feature type="binding site" evidence="9">
    <location>
        <position position="59"/>
    </location>
    <ligand>
        <name>substrate</name>
    </ligand>
</feature>
<feature type="modified residue" description="Pyruvic acid (Ser)" evidence="9">
    <location>
        <position position="27"/>
    </location>
</feature>
<dbReference type="PANTHER" id="PTHR21012:SF0">
    <property type="entry name" value="ASPARTATE 1-DECARBOXYLASE"/>
    <property type="match status" value="1"/>
</dbReference>
<gene>
    <name evidence="9" type="primary">panD</name>
    <name evidence="10" type="ORF">L2W31_11205</name>
</gene>
<comment type="PTM">
    <text evidence="9">Is synthesized initially as an inactive proenzyme, which is activated by self-cleavage at a specific serine bond to produce a beta-subunit with a hydroxyl group at its C-terminus and an alpha-subunit with a pyruvoyl group at its N-terminus.</text>
</comment>
<evidence type="ECO:0000256" key="7">
    <source>
        <dbReference type="ARBA" id="ARBA00023270"/>
    </source>
</evidence>
<comment type="cofactor">
    <cofactor evidence="9">
        <name>pyruvate</name>
        <dbReference type="ChEBI" id="CHEBI:15361"/>
    </cofactor>
    <text evidence="9">Binds 1 pyruvoyl group covalently per subunit.</text>
</comment>
<keyword evidence="8 9" id="KW-0670">Pyruvate</keyword>
<comment type="pathway">
    <text evidence="9">Cofactor biosynthesis; (R)-pantothenate biosynthesis; beta-alanine from L-aspartate: step 1/1.</text>
</comment>
<dbReference type="Pfam" id="PF02261">
    <property type="entry name" value="Asp_decarbox"/>
    <property type="match status" value="1"/>
</dbReference>
<dbReference type="InterPro" id="IPR003190">
    <property type="entry name" value="Asp_decarbox"/>
</dbReference>
<evidence type="ECO:0000256" key="1">
    <source>
        <dbReference type="ARBA" id="ARBA00022490"/>
    </source>
</evidence>
<dbReference type="PIRSF" id="PIRSF006246">
    <property type="entry name" value="Asp_decarbox"/>
    <property type="match status" value="1"/>
</dbReference>
<feature type="active site" description="Schiff-base intermediate with substrate; via pyruvic acid" evidence="9">
    <location>
        <position position="27"/>
    </location>
</feature>
<protein>
    <recommendedName>
        <fullName evidence="9">Aspartate 1-decarboxylase</fullName>
        <ecNumber evidence="9">4.1.1.11</ecNumber>
    </recommendedName>
    <alternativeName>
        <fullName evidence="9">Aspartate alpha-decarboxylase</fullName>
    </alternativeName>
    <component>
        <recommendedName>
            <fullName evidence="9">Aspartate 1-decarboxylase beta chain</fullName>
        </recommendedName>
    </component>
    <component>
        <recommendedName>
            <fullName evidence="9">Aspartate 1-decarboxylase alpha chain</fullName>
        </recommendedName>
    </component>
</protein>
<dbReference type="InterPro" id="IPR009010">
    <property type="entry name" value="Asp_de-COase-like_dom_sf"/>
</dbReference>
<keyword evidence="1 9" id="KW-0963">Cytoplasm</keyword>
<sequence length="130" mass="14016">MQVFLQMLKCKLHGAIVTEANLEYQGSISIDKDLIDQAGFLIGEKVLVADMASGNRFETYVIEAPRGSGEICLNGAAARLGTVGDRVIVMAWCLMDAEEAASHRAKVVKIGPDGSVERVFDMDRGDGNEV</sequence>
<dbReference type="Gene3D" id="2.40.40.20">
    <property type="match status" value="1"/>
</dbReference>
<evidence type="ECO:0000256" key="8">
    <source>
        <dbReference type="ARBA" id="ARBA00023317"/>
    </source>
</evidence>
<keyword evidence="3 9" id="KW-0210">Decarboxylase</keyword>
<keyword evidence="5 9" id="KW-0865">Zymogen</keyword>
<comment type="subunit">
    <text evidence="9">Heterooctamer of four alpha and four beta subunits.</text>
</comment>
<dbReference type="GO" id="GO:0004068">
    <property type="term" value="F:aspartate 1-decarboxylase activity"/>
    <property type="evidence" value="ECO:0007669"/>
    <property type="project" value="UniProtKB-EC"/>
</dbReference>
<reference evidence="10 11" key="1">
    <citation type="submission" date="2022-01" db="EMBL/GenBank/DDBJ databases">
        <title>Dethiosulfovibrio faecalis sp. nov., a novel proteolytic, non-sulfur-reducing bacterium isolated from a marine aquaculture solid waste bioreactor.</title>
        <authorList>
            <person name="Grabowski S."/>
            <person name="Apolinario E."/>
            <person name="Schneider N."/>
            <person name="Marshall C.W."/>
            <person name="Sowers K.R."/>
        </authorList>
    </citation>
    <scope>NUCLEOTIDE SEQUENCE [LARGE SCALE GENOMIC DNA]</scope>
    <source>
        <strain evidence="10 11">DSM 12590</strain>
    </source>
</reference>
<organism evidence="10 11">
    <name type="scientific">Dethiosulfovibrio acidaminovorans</name>
    <dbReference type="NCBI Taxonomy" id="133535"/>
    <lineage>
        <taxon>Bacteria</taxon>
        <taxon>Thermotogati</taxon>
        <taxon>Synergistota</taxon>
        <taxon>Synergistia</taxon>
        <taxon>Synergistales</taxon>
        <taxon>Dethiosulfovibrionaceae</taxon>
        <taxon>Dethiosulfovibrio</taxon>
    </lineage>
</organism>
<accession>A0ABS9EXA9</accession>
<feature type="chain" id="PRO_5044905806" description="Aspartate 1-decarboxylase beta chain" evidence="9">
    <location>
        <begin position="1"/>
        <end position="26"/>
    </location>
</feature>
<feature type="chain" id="PRO_5044905805" description="Aspartate 1-decarboxylase alpha chain" evidence="9">
    <location>
        <begin position="27"/>
        <end position="130"/>
    </location>
</feature>
<dbReference type="HAMAP" id="MF_00446">
    <property type="entry name" value="PanD"/>
    <property type="match status" value="1"/>
</dbReference>
<feature type="active site" description="Proton donor" evidence="9">
    <location>
        <position position="60"/>
    </location>
</feature>
<comment type="subcellular location">
    <subcellularLocation>
        <location evidence="9">Cytoplasm</location>
    </subcellularLocation>
</comment>
<keyword evidence="6 9" id="KW-0456">Lyase</keyword>
<comment type="similarity">
    <text evidence="9">Belongs to the PanD family.</text>
</comment>
<evidence type="ECO:0000313" key="10">
    <source>
        <dbReference type="EMBL" id="MCF4145894.1"/>
    </source>
</evidence>
<dbReference type="EC" id="4.1.1.11" evidence="9"/>
<keyword evidence="7 9" id="KW-0704">Schiff base</keyword>
<keyword evidence="2 9" id="KW-0566">Pantothenate biosynthesis</keyword>
<comment type="function">
    <text evidence="9">Catalyzes the pyruvoyl-dependent decarboxylation of aspartate to produce beta-alanine.</text>
</comment>
<dbReference type="RefSeq" id="WP_236115001.1">
    <property type="nucleotide sequence ID" value="NZ_JAKGUF010000023.1"/>
</dbReference>
<evidence type="ECO:0000256" key="5">
    <source>
        <dbReference type="ARBA" id="ARBA00023145"/>
    </source>
</evidence>
<proteinExistence type="inferred from homology"/>
<evidence type="ECO:0000256" key="3">
    <source>
        <dbReference type="ARBA" id="ARBA00022793"/>
    </source>
</evidence>
<name>A0ABS9EXA9_9BACT</name>
<evidence type="ECO:0000256" key="2">
    <source>
        <dbReference type="ARBA" id="ARBA00022655"/>
    </source>
</evidence>
<feature type="binding site" evidence="9">
    <location>
        <begin position="75"/>
        <end position="77"/>
    </location>
    <ligand>
        <name>substrate</name>
    </ligand>
</feature>
<evidence type="ECO:0000256" key="9">
    <source>
        <dbReference type="HAMAP-Rule" id="MF_00446"/>
    </source>
</evidence>
<dbReference type="SUPFAM" id="SSF50692">
    <property type="entry name" value="ADC-like"/>
    <property type="match status" value="1"/>
</dbReference>
<dbReference type="EMBL" id="JAKGUF010000023">
    <property type="protein sequence ID" value="MCF4145894.1"/>
    <property type="molecule type" value="Genomic_DNA"/>
</dbReference>
<comment type="caution">
    <text evidence="10">The sequence shown here is derived from an EMBL/GenBank/DDBJ whole genome shotgun (WGS) entry which is preliminary data.</text>
</comment>
<keyword evidence="11" id="KW-1185">Reference proteome</keyword>
<evidence type="ECO:0000256" key="6">
    <source>
        <dbReference type="ARBA" id="ARBA00023239"/>
    </source>
</evidence>
<evidence type="ECO:0000256" key="4">
    <source>
        <dbReference type="ARBA" id="ARBA00022813"/>
    </source>
</evidence>